<proteinExistence type="predicted"/>
<organism evidence="1">
    <name type="scientific">Anguilla anguilla</name>
    <name type="common">European freshwater eel</name>
    <name type="synonym">Muraena anguilla</name>
    <dbReference type="NCBI Taxonomy" id="7936"/>
    <lineage>
        <taxon>Eukaryota</taxon>
        <taxon>Metazoa</taxon>
        <taxon>Chordata</taxon>
        <taxon>Craniata</taxon>
        <taxon>Vertebrata</taxon>
        <taxon>Euteleostomi</taxon>
        <taxon>Actinopterygii</taxon>
        <taxon>Neopterygii</taxon>
        <taxon>Teleostei</taxon>
        <taxon>Anguilliformes</taxon>
        <taxon>Anguillidae</taxon>
        <taxon>Anguilla</taxon>
    </lineage>
</organism>
<dbReference type="EMBL" id="GBXM01086019">
    <property type="protein sequence ID" value="JAH22558.1"/>
    <property type="molecule type" value="Transcribed_RNA"/>
</dbReference>
<name>A0A0E9R2I9_ANGAN</name>
<dbReference type="AlphaFoldDB" id="A0A0E9R2I9"/>
<sequence length="47" mass="5246">MDSGAQNQINICPLFRSEGCIQLTVTHVSRQACIALHFKFVVAYHVV</sequence>
<reference evidence="1" key="2">
    <citation type="journal article" date="2015" name="Fish Shellfish Immunol.">
        <title>Early steps in the European eel (Anguilla anguilla)-Vibrio vulnificus interaction in the gills: Role of the RtxA13 toxin.</title>
        <authorList>
            <person name="Callol A."/>
            <person name="Pajuelo D."/>
            <person name="Ebbesson L."/>
            <person name="Teles M."/>
            <person name="MacKenzie S."/>
            <person name="Amaro C."/>
        </authorList>
    </citation>
    <scope>NUCLEOTIDE SEQUENCE</scope>
</reference>
<reference evidence="1" key="1">
    <citation type="submission" date="2014-11" db="EMBL/GenBank/DDBJ databases">
        <authorList>
            <person name="Amaro Gonzalez C."/>
        </authorList>
    </citation>
    <scope>NUCLEOTIDE SEQUENCE</scope>
</reference>
<protein>
    <submittedName>
        <fullName evidence="1">Uncharacterized protein</fullName>
    </submittedName>
</protein>
<accession>A0A0E9R2I9</accession>
<evidence type="ECO:0000313" key="1">
    <source>
        <dbReference type="EMBL" id="JAH22558.1"/>
    </source>
</evidence>